<dbReference type="EC" id="2.7.7.19" evidence="3"/>
<accession>A0ABD2I1H8</accession>
<comment type="caution">
    <text evidence="12">The sequence shown here is derived from an EMBL/GenBank/DDBJ whole genome shotgun (WGS) entry which is preliminary data.</text>
</comment>
<organism evidence="12 13">
    <name type="scientific">Heterodera schachtii</name>
    <name type="common">Sugarbeet cyst nematode worm</name>
    <name type="synonym">Tylenchus schachtii</name>
    <dbReference type="NCBI Taxonomy" id="97005"/>
    <lineage>
        <taxon>Eukaryota</taxon>
        <taxon>Metazoa</taxon>
        <taxon>Ecdysozoa</taxon>
        <taxon>Nematoda</taxon>
        <taxon>Chromadorea</taxon>
        <taxon>Rhabditida</taxon>
        <taxon>Tylenchina</taxon>
        <taxon>Tylenchomorpha</taxon>
        <taxon>Tylenchoidea</taxon>
        <taxon>Heteroderidae</taxon>
        <taxon>Heteroderinae</taxon>
        <taxon>Heterodera</taxon>
    </lineage>
</organism>
<keyword evidence="8" id="KW-0539">Nucleus</keyword>
<dbReference type="Gene3D" id="1.10.1410.10">
    <property type="match status" value="1"/>
</dbReference>
<proteinExistence type="inferred from homology"/>
<evidence type="ECO:0000256" key="5">
    <source>
        <dbReference type="ARBA" id="ARBA00022679"/>
    </source>
</evidence>
<feature type="compositionally biased region" description="Basic and acidic residues" evidence="10">
    <location>
        <begin position="93"/>
        <end position="112"/>
    </location>
</feature>
<dbReference type="AlphaFoldDB" id="A0ABD2I1H8"/>
<evidence type="ECO:0000313" key="12">
    <source>
        <dbReference type="EMBL" id="KAL3072852.1"/>
    </source>
</evidence>
<comment type="similarity">
    <text evidence="2">Belongs to the poly(A) polymerase family.</text>
</comment>
<dbReference type="GO" id="GO:1990817">
    <property type="term" value="F:poly(A) RNA polymerase activity"/>
    <property type="evidence" value="ECO:0007669"/>
    <property type="project" value="UniProtKB-EC"/>
</dbReference>
<evidence type="ECO:0000256" key="8">
    <source>
        <dbReference type="ARBA" id="ARBA00023242"/>
    </source>
</evidence>
<dbReference type="PANTHER" id="PTHR10682">
    <property type="entry name" value="POLY A POLYMERASE"/>
    <property type="match status" value="1"/>
</dbReference>
<gene>
    <name evidence="12" type="ORF">niasHS_017826</name>
</gene>
<keyword evidence="4" id="KW-0507">mRNA processing</keyword>
<dbReference type="EMBL" id="JBICCN010000373">
    <property type="protein sequence ID" value="KAL3072852.1"/>
    <property type="molecule type" value="Genomic_DNA"/>
</dbReference>
<feature type="compositionally biased region" description="Basic and acidic residues" evidence="10">
    <location>
        <begin position="67"/>
        <end position="79"/>
    </location>
</feature>
<reference evidence="12 13" key="1">
    <citation type="submission" date="2024-10" db="EMBL/GenBank/DDBJ databases">
        <authorList>
            <person name="Kim D."/>
        </authorList>
    </citation>
    <scope>NUCLEOTIDE SEQUENCE [LARGE SCALE GENOMIC DNA]</scope>
    <source>
        <strain evidence="12">Taebaek</strain>
    </source>
</reference>
<evidence type="ECO:0000256" key="10">
    <source>
        <dbReference type="SAM" id="MobiDB-lite"/>
    </source>
</evidence>
<dbReference type="GO" id="GO:0005524">
    <property type="term" value="F:ATP binding"/>
    <property type="evidence" value="ECO:0007669"/>
    <property type="project" value="UniProtKB-KW"/>
</dbReference>
<evidence type="ECO:0000259" key="11">
    <source>
        <dbReference type="Pfam" id="PF04928"/>
    </source>
</evidence>
<comment type="subcellular location">
    <subcellularLocation>
        <location evidence="1">Nucleus</location>
    </subcellularLocation>
</comment>
<evidence type="ECO:0000256" key="4">
    <source>
        <dbReference type="ARBA" id="ARBA00022664"/>
    </source>
</evidence>
<keyword evidence="6" id="KW-0547">Nucleotide-binding</keyword>
<dbReference type="PANTHER" id="PTHR10682:SF10">
    <property type="entry name" value="POLYNUCLEOTIDE ADENYLYLTRANSFERASE"/>
    <property type="match status" value="1"/>
</dbReference>
<dbReference type="GO" id="GO:0006397">
    <property type="term" value="P:mRNA processing"/>
    <property type="evidence" value="ECO:0007669"/>
    <property type="project" value="UniProtKB-KW"/>
</dbReference>
<evidence type="ECO:0000256" key="6">
    <source>
        <dbReference type="ARBA" id="ARBA00022741"/>
    </source>
</evidence>
<name>A0ABD2I1H8_HETSC</name>
<sequence length="759" mass="88505">MENVKEAEIVGKLSKHLGKETNLEILKRIEFNGIGKKLEENFEKKKEEKEVKVKKEKKKVKQKKQKKTAEEKEEKDKENTVIGEEREEGTNTVEKDTVEKDTVEKESDQKEGEENEEREEETAEKDKENTVIGEEREGGTNTVGNVTVEKESDQKEGEENEEGEEEKVGAYSEGITEIGENNLDENNRKMKMREFGDGKFLAAKYDEFLEIINKGQQQNEQHKEEMGKSIALLNIGVLTNEISNRLEAKEWEANGSQRKSIGEQWERLKRMEYSQAEREEEEKHLEKICQIMGENGEKGGAKCDQIIGQLHQRKLGEAIKGGKVKNWEEMGESSKKMALLNLYNGTMAEEKNNDHFDEGVYWHEIRTRKEMRKKYENGKGTENKAYEDERRQFDKITELFHQSRRKALDERAEVKQRKEALFILADHATNLKVLQFILPENNYLAILERFELADAFGTKTLEKFRTILAYLEKWAKNNQILSNELGYFNGQMLLLMLSKVFVLFPNSSLPFLIDRFFLIYSKWNWPMPVQLAEISDKKFGGFLSWSPYREWFWRRQFAWENFGKEAKKNIRMELAMAYADIPREKCGRKTLAKIRNKKDENAIIGPIRMSKFSEKFENFVVFKCFGTSFNVKNFCEFVGQRLRYELLEFVENPLAFWADFCHVFPKAIALSKCPTDGSKICELAWVVGIQMAPNQKANGTFKRKLNAKLSKKLEAKIQGDFEKGSFHNIQLKAEMASGETVRNWIANEEREEEEEDEEE</sequence>
<feature type="compositionally biased region" description="Basic and acidic residues" evidence="10">
    <location>
        <begin position="148"/>
        <end position="157"/>
    </location>
</feature>
<keyword evidence="5" id="KW-0808">Transferase</keyword>
<keyword evidence="13" id="KW-1185">Reference proteome</keyword>
<protein>
    <recommendedName>
        <fullName evidence="3">polynucleotide adenylyltransferase</fullName>
        <ecNumber evidence="3">2.7.7.19</ecNumber>
    </recommendedName>
</protein>
<dbReference type="InterPro" id="IPR007012">
    <property type="entry name" value="PolA_pol_cen_dom"/>
</dbReference>
<keyword evidence="7" id="KW-0067">ATP-binding</keyword>
<dbReference type="Proteomes" id="UP001620645">
    <property type="component" value="Unassembled WGS sequence"/>
</dbReference>
<evidence type="ECO:0000256" key="7">
    <source>
        <dbReference type="ARBA" id="ARBA00022840"/>
    </source>
</evidence>
<feature type="compositionally biased region" description="Acidic residues" evidence="10">
    <location>
        <begin position="113"/>
        <end position="123"/>
    </location>
</feature>
<feature type="region of interest" description="Disordered" evidence="10">
    <location>
        <begin position="37"/>
        <end position="181"/>
    </location>
</feature>
<evidence type="ECO:0000256" key="1">
    <source>
        <dbReference type="ARBA" id="ARBA00004123"/>
    </source>
</evidence>
<feature type="compositionally biased region" description="Basic and acidic residues" evidence="10">
    <location>
        <begin position="37"/>
        <end position="53"/>
    </location>
</feature>
<dbReference type="Pfam" id="PF04928">
    <property type="entry name" value="PAP_central"/>
    <property type="match status" value="1"/>
</dbReference>
<evidence type="ECO:0000313" key="13">
    <source>
        <dbReference type="Proteomes" id="UP001620645"/>
    </source>
</evidence>
<dbReference type="SUPFAM" id="SSF81631">
    <property type="entry name" value="PAP/OAS1 substrate-binding domain"/>
    <property type="match status" value="1"/>
</dbReference>
<feature type="compositionally biased region" description="Basic residues" evidence="10">
    <location>
        <begin position="54"/>
        <end position="66"/>
    </location>
</feature>
<feature type="compositionally biased region" description="Basic and acidic residues" evidence="10">
    <location>
        <begin position="124"/>
        <end position="138"/>
    </location>
</feature>
<dbReference type="GO" id="GO:0005634">
    <property type="term" value="C:nucleus"/>
    <property type="evidence" value="ECO:0007669"/>
    <property type="project" value="UniProtKB-SubCell"/>
</dbReference>
<evidence type="ECO:0000256" key="2">
    <source>
        <dbReference type="ARBA" id="ARBA00010912"/>
    </source>
</evidence>
<comment type="catalytic activity">
    <reaction evidence="9">
        <text>RNA(n) + ATP = RNA(n)-3'-adenine ribonucleotide + diphosphate</text>
        <dbReference type="Rhea" id="RHEA:11332"/>
        <dbReference type="Rhea" id="RHEA-COMP:14527"/>
        <dbReference type="Rhea" id="RHEA-COMP:17347"/>
        <dbReference type="ChEBI" id="CHEBI:30616"/>
        <dbReference type="ChEBI" id="CHEBI:33019"/>
        <dbReference type="ChEBI" id="CHEBI:140395"/>
        <dbReference type="ChEBI" id="CHEBI:173115"/>
        <dbReference type="EC" id="2.7.7.19"/>
    </reaction>
</comment>
<feature type="domain" description="Poly(A) polymerase central" evidence="11">
    <location>
        <begin position="464"/>
        <end position="548"/>
    </location>
</feature>
<evidence type="ECO:0000256" key="3">
    <source>
        <dbReference type="ARBA" id="ARBA00012388"/>
    </source>
</evidence>
<evidence type="ECO:0000256" key="9">
    <source>
        <dbReference type="ARBA" id="ARBA00048830"/>
    </source>
</evidence>